<comment type="caution">
    <text evidence="7">The sequence shown here is derived from an EMBL/GenBank/DDBJ whole genome shotgun (WGS) entry which is preliminary data.</text>
</comment>
<dbReference type="Pfam" id="PF01535">
    <property type="entry name" value="PPR"/>
    <property type="match status" value="1"/>
</dbReference>
<evidence type="ECO:0008006" key="9">
    <source>
        <dbReference type="Google" id="ProtNLM"/>
    </source>
</evidence>
<evidence type="ECO:0000256" key="1">
    <source>
        <dbReference type="ARBA" id="ARBA00006192"/>
    </source>
</evidence>
<evidence type="ECO:0000256" key="2">
    <source>
        <dbReference type="ARBA" id="ARBA00022737"/>
    </source>
</evidence>
<feature type="compositionally biased region" description="Basic and acidic residues" evidence="6">
    <location>
        <begin position="202"/>
        <end position="216"/>
    </location>
</feature>
<comment type="function">
    <text evidence="3">Regulates mitochondrial small subunit maturation by controlling 15S rRNA 5'-end processing. Localizes to the 5' precursor of the 15S rRNA in a position that is subsequently occupied by mS47 in the mature yeast mtSSU. Uses structure and sequence-specific RNA recognition, binding to a single-stranded region of the precursor and specifically recognizing bases -6 to -1. The exchange of Ccm1 for mS47 is coupled to the irreversible removal of precursor rRNA that is accompanied by conformational changes of the mitoribosomal proteins uS5m and mS26. These conformational changes signal completion of 5'-end rRNA processing through protection of the mature 5'-end of the 15S rRNA and stabilization of mS47. The removal of the 5' precursor together with the dissociation of Ccm1 may be catalyzed by the 5'-3' exoribonuclease Pet127. Involved in the specific removal of group I introns in mitochondrial encoded transcripts.</text>
</comment>
<evidence type="ECO:0000256" key="5">
    <source>
        <dbReference type="PROSITE-ProRule" id="PRU00708"/>
    </source>
</evidence>
<organism evidence="7 8">
    <name type="scientific">Cerrena zonata</name>
    <dbReference type="NCBI Taxonomy" id="2478898"/>
    <lineage>
        <taxon>Eukaryota</taxon>
        <taxon>Fungi</taxon>
        <taxon>Dikarya</taxon>
        <taxon>Basidiomycota</taxon>
        <taxon>Agaricomycotina</taxon>
        <taxon>Agaricomycetes</taxon>
        <taxon>Polyporales</taxon>
        <taxon>Cerrenaceae</taxon>
        <taxon>Cerrena</taxon>
    </lineage>
</organism>
<dbReference type="PANTHER" id="PTHR47447">
    <property type="entry name" value="OS03G0856100 PROTEIN"/>
    <property type="match status" value="1"/>
</dbReference>
<dbReference type="EMBL" id="JASBNA010000002">
    <property type="protein sequence ID" value="KAK7694915.1"/>
    <property type="molecule type" value="Genomic_DNA"/>
</dbReference>
<sequence>MLRNAALRIQSHITLDFLLPRLAPQSRTISTSFRAAYEDVIPAKIVDQLTSPEVVDALNKIPSLPNAVHSLSESDAQYFNKLITRLRTALVNEEVELAYRYWVELSQKGLLRLLGPAHLDMCSRYLGGHIEDIALHVAVGGYPNALKEYLIFRLKQNNPDVVHRVYAEYFSKVQAQTELQEASGEDVAEEIDLSQASPPHNTDGESEHLPSSDSSRELNDTFHLPMVHIDILCPKIAACAMQDRFRDALTTVLQTRVRLMPNATHLFAARFRGRQDIRRKFSEYIPRLELGRLLSRPRSLTNQLFNLARTNADKSLERLYAQMKTALLETDPWVVAKPQPLDDKILVVVPHFAWGSFLSAFLKCRQLELAETLWDDLAKFKVKPDLHTWNSLLEGYAEASPNIAERVSSAWKAMTSQGIKPDTQSYRALIHGLFYSRFTREAMKRFDDFQTFVAVSRDLDEYGIVRVYNTTLHGLLINNMETEALTILQQMQDEGPPPDIVSFNTFMRYYERLGNTKEIANILRQIDSLGLAGDVFTFSTLLRALLKVRQDAVDVVFNLMDRQGVKANTALYTGLIDHILKQPDITVLKTALTLLTRMEQSDDKDLAPNEITYTNFIARILQADWLDVATVDEYHRDITQRMKDRNIAPTRPMYNILLKASLSNPSYEGLQYALMYFREMVDRKIGVGHDVWWIMLQGLARRKEWGLASQMAEEMDRSGFKPTVPLINLVNRIKAMWVQENSTSR</sequence>
<dbReference type="InterPro" id="IPR011990">
    <property type="entry name" value="TPR-like_helical_dom_sf"/>
</dbReference>
<protein>
    <recommendedName>
        <fullName evidence="9">Pentatricopeptide repeat-containing protein</fullName>
    </recommendedName>
</protein>
<feature type="repeat" description="PPR" evidence="5">
    <location>
        <begin position="385"/>
        <end position="421"/>
    </location>
</feature>
<evidence type="ECO:0000313" key="7">
    <source>
        <dbReference type="EMBL" id="KAK7694915.1"/>
    </source>
</evidence>
<comment type="similarity">
    <text evidence="1">Belongs to the CCM1 family.</text>
</comment>
<comment type="subunit">
    <text evidence="4">Binds to mitochondrial small subunit 15S rRNA.</text>
</comment>
<dbReference type="Pfam" id="PF13812">
    <property type="entry name" value="PPR_3"/>
    <property type="match status" value="1"/>
</dbReference>
<keyword evidence="8" id="KW-1185">Reference proteome</keyword>
<dbReference type="PANTHER" id="PTHR47447:SF23">
    <property type="entry name" value="PENTACOTRIPEPTIDE-REPEAT REGION OF PRORP DOMAIN-CONTAINING PROTEIN"/>
    <property type="match status" value="1"/>
</dbReference>
<evidence type="ECO:0000256" key="4">
    <source>
        <dbReference type="ARBA" id="ARBA00044511"/>
    </source>
</evidence>
<feature type="region of interest" description="Disordered" evidence="6">
    <location>
        <begin position="195"/>
        <end position="216"/>
    </location>
</feature>
<evidence type="ECO:0000313" key="8">
    <source>
        <dbReference type="Proteomes" id="UP001385951"/>
    </source>
</evidence>
<gene>
    <name evidence="7" type="ORF">QCA50_002103</name>
</gene>
<proteinExistence type="inferred from homology"/>
<keyword evidence="2" id="KW-0677">Repeat</keyword>
<feature type="repeat" description="PPR" evidence="5">
    <location>
        <begin position="688"/>
        <end position="722"/>
    </location>
</feature>
<reference evidence="7 8" key="1">
    <citation type="submission" date="2022-09" db="EMBL/GenBank/DDBJ databases">
        <authorList>
            <person name="Palmer J.M."/>
        </authorList>
    </citation>
    <scope>NUCLEOTIDE SEQUENCE [LARGE SCALE GENOMIC DNA]</scope>
    <source>
        <strain evidence="7 8">DSM 7382</strain>
    </source>
</reference>
<dbReference type="InterPro" id="IPR002885">
    <property type="entry name" value="PPR_rpt"/>
</dbReference>
<dbReference type="Proteomes" id="UP001385951">
    <property type="component" value="Unassembled WGS sequence"/>
</dbReference>
<accession>A0AAW0GYC8</accession>
<dbReference type="Gene3D" id="1.25.40.10">
    <property type="entry name" value="Tetratricopeptide repeat domain"/>
    <property type="match status" value="4"/>
</dbReference>
<dbReference type="Pfam" id="PF13041">
    <property type="entry name" value="PPR_2"/>
    <property type="match status" value="1"/>
</dbReference>
<name>A0AAW0GYC8_9APHY</name>
<dbReference type="AlphaFoldDB" id="A0AAW0GYC8"/>
<evidence type="ECO:0000256" key="6">
    <source>
        <dbReference type="SAM" id="MobiDB-lite"/>
    </source>
</evidence>
<dbReference type="PROSITE" id="PS51375">
    <property type="entry name" value="PPR"/>
    <property type="match status" value="2"/>
</dbReference>
<evidence type="ECO:0000256" key="3">
    <source>
        <dbReference type="ARBA" id="ARBA00044493"/>
    </source>
</evidence>